<dbReference type="Proteomes" id="UP001732700">
    <property type="component" value="Chromosome 2A"/>
</dbReference>
<name>A0ACD5UBW1_AVESA</name>
<evidence type="ECO:0000313" key="1">
    <source>
        <dbReference type="EnsemblPlants" id="AVESA.00010b.r2.2AG0222900.2.CDS"/>
    </source>
</evidence>
<keyword evidence="2" id="KW-1185">Reference proteome</keyword>
<dbReference type="EnsemblPlants" id="AVESA.00010b.r2.2AG0222900.2">
    <property type="protein sequence ID" value="AVESA.00010b.r2.2AG0222900.2.CDS"/>
    <property type="gene ID" value="AVESA.00010b.r2.2AG0222900"/>
</dbReference>
<proteinExistence type="predicted"/>
<organism evidence="1 2">
    <name type="scientific">Avena sativa</name>
    <name type="common">Oat</name>
    <dbReference type="NCBI Taxonomy" id="4498"/>
    <lineage>
        <taxon>Eukaryota</taxon>
        <taxon>Viridiplantae</taxon>
        <taxon>Streptophyta</taxon>
        <taxon>Embryophyta</taxon>
        <taxon>Tracheophyta</taxon>
        <taxon>Spermatophyta</taxon>
        <taxon>Magnoliopsida</taxon>
        <taxon>Liliopsida</taxon>
        <taxon>Poales</taxon>
        <taxon>Poaceae</taxon>
        <taxon>BOP clade</taxon>
        <taxon>Pooideae</taxon>
        <taxon>Poodae</taxon>
        <taxon>Poeae</taxon>
        <taxon>Poeae Chloroplast Group 1 (Aveneae type)</taxon>
        <taxon>Aveninae</taxon>
        <taxon>Avena</taxon>
    </lineage>
</organism>
<sequence length="172" mass="18675">MAGGRRASLQLPSVSALLLLCIFSSSWGHAVAKFDPANMTALQKHVSFFDRNKDGIITPTETFEGFVAVGCEIAFSTAAATTVHTALALKTTPAGTPPPYLNIYVENIHKAIHGGDTGVYDAKGRAPQVEWGLIYTLASDWLGFLHKDDIRGIYDGSVFTKLEEKRKPFSDM</sequence>
<reference evidence="1" key="1">
    <citation type="submission" date="2021-05" db="EMBL/GenBank/DDBJ databases">
        <authorList>
            <person name="Scholz U."/>
            <person name="Mascher M."/>
            <person name="Fiebig A."/>
        </authorList>
    </citation>
    <scope>NUCLEOTIDE SEQUENCE [LARGE SCALE GENOMIC DNA]</scope>
</reference>
<protein>
    <submittedName>
        <fullName evidence="1">Uncharacterized protein</fullName>
    </submittedName>
</protein>
<evidence type="ECO:0000313" key="2">
    <source>
        <dbReference type="Proteomes" id="UP001732700"/>
    </source>
</evidence>
<reference evidence="1" key="2">
    <citation type="submission" date="2025-09" db="UniProtKB">
        <authorList>
            <consortium name="EnsemblPlants"/>
        </authorList>
    </citation>
    <scope>IDENTIFICATION</scope>
</reference>
<accession>A0ACD5UBW1</accession>